<protein>
    <recommendedName>
        <fullName evidence="4">Pilus assembly protein Flp/PilA</fullName>
    </recommendedName>
</protein>
<name>A0A1H4CJN6_9RHOB</name>
<keyword evidence="1" id="KW-0812">Transmembrane</keyword>
<keyword evidence="3" id="KW-1185">Reference proteome</keyword>
<dbReference type="EMBL" id="FNQM01000007">
    <property type="protein sequence ID" value="SEA60513.1"/>
    <property type="molecule type" value="Genomic_DNA"/>
</dbReference>
<accession>A0A1H4CJN6</accession>
<dbReference type="AlphaFoldDB" id="A0A1H4CJN6"/>
<reference evidence="2 3" key="1">
    <citation type="submission" date="2016-10" db="EMBL/GenBank/DDBJ databases">
        <authorList>
            <person name="de Groot N.N."/>
        </authorList>
    </citation>
    <scope>NUCLEOTIDE SEQUENCE [LARGE SCALE GENOMIC DNA]</scope>
    <source>
        <strain evidence="2 3">DSM 15345</strain>
    </source>
</reference>
<dbReference type="Proteomes" id="UP000198703">
    <property type="component" value="Unassembled WGS sequence"/>
</dbReference>
<dbReference type="RefSeq" id="WP_093254057.1">
    <property type="nucleotide sequence ID" value="NZ_FNQM01000007.1"/>
</dbReference>
<organism evidence="2 3">
    <name type="scientific">Rubrimonas cliftonensis</name>
    <dbReference type="NCBI Taxonomy" id="89524"/>
    <lineage>
        <taxon>Bacteria</taxon>
        <taxon>Pseudomonadati</taxon>
        <taxon>Pseudomonadota</taxon>
        <taxon>Alphaproteobacteria</taxon>
        <taxon>Rhodobacterales</taxon>
        <taxon>Paracoccaceae</taxon>
        <taxon>Rubrimonas</taxon>
    </lineage>
</organism>
<keyword evidence="1" id="KW-0472">Membrane</keyword>
<evidence type="ECO:0000313" key="2">
    <source>
        <dbReference type="EMBL" id="SEA60513.1"/>
    </source>
</evidence>
<gene>
    <name evidence="2" type="ORF">SAMN05444370_107103</name>
</gene>
<evidence type="ECO:0000313" key="3">
    <source>
        <dbReference type="Proteomes" id="UP000198703"/>
    </source>
</evidence>
<evidence type="ECO:0008006" key="4">
    <source>
        <dbReference type="Google" id="ProtNLM"/>
    </source>
</evidence>
<feature type="transmembrane region" description="Helical" evidence="1">
    <location>
        <begin position="20"/>
        <end position="40"/>
    </location>
</feature>
<sequence length="61" mass="6254">MNILIRLHALLCDRRGISAVEYAILIGVVGVGLAATLGSVDDSIGTFVQAQITALTAATAE</sequence>
<evidence type="ECO:0000256" key="1">
    <source>
        <dbReference type="SAM" id="Phobius"/>
    </source>
</evidence>
<dbReference type="STRING" id="89524.SAMN05444370_107103"/>
<proteinExistence type="predicted"/>
<keyword evidence="1" id="KW-1133">Transmembrane helix</keyword>